<evidence type="ECO:0000313" key="11">
    <source>
        <dbReference type="Proteomes" id="UP000238081"/>
    </source>
</evidence>
<dbReference type="Proteomes" id="UP000238081">
    <property type="component" value="Unassembled WGS sequence"/>
</dbReference>
<evidence type="ECO:0000256" key="2">
    <source>
        <dbReference type="ARBA" id="ARBA00022884"/>
    </source>
</evidence>
<keyword evidence="2 5" id="KW-0694">RNA-binding</keyword>
<dbReference type="InterPro" id="IPR020056">
    <property type="entry name" value="Rbsml_bL25/Gln-tRNA_synth_N"/>
</dbReference>
<dbReference type="InterPro" id="IPR011035">
    <property type="entry name" value="Ribosomal_bL25/Gln-tRNA_synth"/>
</dbReference>
<comment type="function">
    <text evidence="5">This is one of the proteins that binds to the 5S RNA in the ribosome where it forms part of the central protuberance.</text>
</comment>
<organism evidence="10 11">
    <name type="scientific">Clostridium butyricum</name>
    <dbReference type="NCBI Taxonomy" id="1492"/>
    <lineage>
        <taxon>Bacteria</taxon>
        <taxon>Bacillati</taxon>
        <taxon>Bacillota</taxon>
        <taxon>Clostridia</taxon>
        <taxon>Eubacteriales</taxon>
        <taxon>Clostridiaceae</taxon>
        <taxon>Clostridium</taxon>
    </lineage>
</organism>
<dbReference type="Proteomes" id="UP000474042">
    <property type="component" value="Unassembled WGS sequence"/>
</dbReference>
<dbReference type="EMBL" id="BKBC01000002">
    <property type="protein sequence ID" value="GEQ19763.1"/>
    <property type="molecule type" value="Genomic_DNA"/>
</dbReference>
<comment type="caution">
    <text evidence="10">The sequence shown here is derived from an EMBL/GenBank/DDBJ whole genome shotgun (WGS) entry which is preliminary data.</text>
</comment>
<name>A0A2S7FAK1_CLOBU</name>
<dbReference type="Proteomes" id="UP000321089">
    <property type="component" value="Unassembled WGS sequence"/>
</dbReference>
<dbReference type="InterPro" id="IPR020057">
    <property type="entry name" value="Ribosomal_bL25_b-dom"/>
</dbReference>
<evidence type="ECO:0000259" key="7">
    <source>
        <dbReference type="Pfam" id="PF14693"/>
    </source>
</evidence>
<reference evidence="9 13" key="3">
    <citation type="submission" date="2020-01" db="EMBL/GenBank/DDBJ databases">
        <title>Genome sequence of a 1,3-propanediol producer, Clostridium butyricum S3.</title>
        <authorList>
            <person name="Zhou J."/>
        </authorList>
    </citation>
    <scope>NUCLEOTIDE SEQUENCE [LARGE SCALE GENOMIC DNA]</scope>
    <source>
        <strain evidence="9 13">S3</strain>
    </source>
</reference>
<dbReference type="InterPro" id="IPR037121">
    <property type="entry name" value="Ribosomal_bL25_C"/>
</dbReference>
<dbReference type="PANTHER" id="PTHR33284">
    <property type="entry name" value="RIBOSOMAL PROTEIN L25/GLN-TRNA SYNTHETASE, ANTI-CODON-BINDING DOMAIN-CONTAINING PROTEIN"/>
    <property type="match status" value="1"/>
</dbReference>
<keyword evidence="4 5" id="KW-0687">Ribonucleoprotein</keyword>
<accession>A0A2S7FAK1</accession>
<dbReference type="Gene3D" id="2.170.120.20">
    <property type="entry name" value="Ribosomal protein L25, beta domain"/>
    <property type="match status" value="1"/>
</dbReference>
<evidence type="ECO:0000256" key="5">
    <source>
        <dbReference type="HAMAP-Rule" id="MF_01334"/>
    </source>
</evidence>
<dbReference type="EMBL" id="LRDH01000106">
    <property type="protein sequence ID" value="PPV14813.1"/>
    <property type="molecule type" value="Genomic_DNA"/>
</dbReference>
<dbReference type="InterPro" id="IPR020930">
    <property type="entry name" value="Ribosomal_uL5_bac-type"/>
</dbReference>
<dbReference type="GO" id="GO:0008097">
    <property type="term" value="F:5S rRNA binding"/>
    <property type="evidence" value="ECO:0007669"/>
    <property type="project" value="InterPro"/>
</dbReference>
<dbReference type="GO" id="GO:0006412">
    <property type="term" value="P:translation"/>
    <property type="evidence" value="ECO:0007669"/>
    <property type="project" value="UniProtKB-UniRule"/>
</dbReference>
<comment type="similarity">
    <text evidence="5">Belongs to the bacterial ribosomal protein bL25 family. CTC subfamily.</text>
</comment>
<dbReference type="Gene3D" id="2.40.240.10">
    <property type="entry name" value="Ribosomal Protein L25, Chain P"/>
    <property type="match status" value="1"/>
</dbReference>
<dbReference type="CDD" id="cd00495">
    <property type="entry name" value="Ribosomal_L25_TL5_CTC"/>
    <property type="match status" value="1"/>
</dbReference>
<dbReference type="HAMAP" id="MF_01334">
    <property type="entry name" value="Ribosomal_bL25_CTC"/>
    <property type="match status" value="1"/>
</dbReference>
<dbReference type="EMBL" id="WOFV02000014">
    <property type="protein sequence ID" value="NAS17548.1"/>
    <property type="molecule type" value="Genomic_DNA"/>
</dbReference>
<sequence length="195" mass="21449">MEELILNKRMKNSSNSAKKERKKGQVPGIIYGKKLGNLMFEIGEMDLVSELNITGEHGVINFDLDGYNGTAIIKDIQKDALTHKVMHIDLEEVSSNENVIAEVPIKFNGKDFLSQKGVVLQSQKDSVKVSCKPQDLPKSINIDVSKAHSGSTYKLSDLEVGAEISIVDDLATVCASVVTQQFIPEEDESSIEEVK</sequence>
<keyword evidence="3 5" id="KW-0689">Ribosomal protein</keyword>
<evidence type="ECO:0000256" key="3">
    <source>
        <dbReference type="ARBA" id="ARBA00022980"/>
    </source>
</evidence>
<dbReference type="AlphaFoldDB" id="A0A2S7FAK1"/>
<dbReference type="Pfam" id="PF01386">
    <property type="entry name" value="Ribosomal_L25p"/>
    <property type="match status" value="1"/>
</dbReference>
<dbReference type="NCBIfam" id="TIGR00731">
    <property type="entry name" value="bL25_bact_ctc"/>
    <property type="match status" value="1"/>
</dbReference>
<dbReference type="InterPro" id="IPR029751">
    <property type="entry name" value="Ribosomal_L25_dom"/>
</dbReference>
<keyword evidence="1 5" id="KW-0699">rRNA-binding</keyword>
<evidence type="ECO:0000256" key="1">
    <source>
        <dbReference type="ARBA" id="ARBA00022730"/>
    </source>
</evidence>
<gene>
    <name evidence="8" type="primary">ctc_1</name>
    <name evidence="5" type="synonym">ctc</name>
    <name evidence="5" type="synonym">rplY</name>
    <name evidence="10" type="ORF">AWN73_13635</name>
    <name evidence="8" type="ORF">CBU02nite_02690</name>
    <name evidence="9" type="ORF">GND98_006605</name>
</gene>
<dbReference type="Pfam" id="PF14693">
    <property type="entry name" value="Ribosomal_TL5_C"/>
    <property type="match status" value="1"/>
</dbReference>
<dbReference type="InterPro" id="IPR001021">
    <property type="entry name" value="Ribosomal_bL25_long"/>
</dbReference>
<evidence type="ECO:0000313" key="8">
    <source>
        <dbReference type="EMBL" id="GEQ19763.1"/>
    </source>
</evidence>
<protein>
    <recommendedName>
        <fullName evidence="5">Large ribosomal subunit protein bL25</fullName>
    </recommendedName>
    <alternativeName>
        <fullName evidence="5">General stress protein CTC</fullName>
    </alternativeName>
</protein>
<evidence type="ECO:0000256" key="4">
    <source>
        <dbReference type="ARBA" id="ARBA00023274"/>
    </source>
</evidence>
<reference evidence="10 11" key="1">
    <citation type="submission" date="2016-01" db="EMBL/GenBank/DDBJ databases">
        <title>Characterization of the Clostridium difficile lineages that are prevalent in Hong Kong and China.</title>
        <authorList>
            <person name="Kwok J.S.-L."/>
            <person name="Lam W.-Y."/>
            <person name="Ip M."/>
            <person name="Chan T.-F."/>
            <person name="Hawkey P.M."/>
            <person name="Tsui S.K.-W."/>
        </authorList>
    </citation>
    <scope>NUCLEOTIDE SEQUENCE [LARGE SCALE GENOMIC DNA]</scope>
    <source>
        <strain evidence="10 11">300064</strain>
    </source>
</reference>
<dbReference type="PANTHER" id="PTHR33284:SF1">
    <property type="entry name" value="RIBOSOMAL PROTEIN L25_GLN-TRNA SYNTHETASE, ANTI-CODON-BINDING DOMAIN-CONTAINING PROTEIN"/>
    <property type="match status" value="1"/>
</dbReference>
<feature type="domain" description="Large ribosomal subunit protein bL25 beta" evidence="7">
    <location>
        <begin position="100"/>
        <end position="180"/>
    </location>
</feature>
<reference evidence="8 12" key="2">
    <citation type="submission" date="2019-07" db="EMBL/GenBank/DDBJ databases">
        <title>Whole genome shotgun sequence of Clostridium butyricum NBRC 3858.</title>
        <authorList>
            <person name="Hosoyama A."/>
            <person name="Uohara A."/>
            <person name="Ohji S."/>
            <person name="Ichikawa N."/>
        </authorList>
    </citation>
    <scope>NUCLEOTIDE SEQUENCE [LARGE SCALE GENOMIC DNA]</scope>
    <source>
        <strain evidence="8 12">NBRC 3858</strain>
    </source>
</reference>
<dbReference type="RefSeq" id="WP_024039087.1">
    <property type="nucleotide sequence ID" value="NZ_BKBC01000002.1"/>
</dbReference>
<dbReference type="GO" id="GO:0022625">
    <property type="term" value="C:cytosolic large ribosomal subunit"/>
    <property type="evidence" value="ECO:0007669"/>
    <property type="project" value="TreeGrafter"/>
</dbReference>
<feature type="domain" description="Large ribosomal subunit protein bL25 L25" evidence="6">
    <location>
        <begin position="7"/>
        <end position="90"/>
    </location>
</feature>
<evidence type="ECO:0000313" key="13">
    <source>
        <dbReference type="Proteomes" id="UP000474042"/>
    </source>
</evidence>
<evidence type="ECO:0000313" key="10">
    <source>
        <dbReference type="EMBL" id="PPV14813.1"/>
    </source>
</evidence>
<evidence type="ECO:0000313" key="12">
    <source>
        <dbReference type="Proteomes" id="UP000321089"/>
    </source>
</evidence>
<evidence type="ECO:0000313" key="9">
    <source>
        <dbReference type="EMBL" id="NAS17548.1"/>
    </source>
</evidence>
<comment type="subunit">
    <text evidence="5">Part of the 50S ribosomal subunit; part of the 5S rRNA/L5/L18/L25 subcomplex. Contacts the 5S rRNA. Binds to the 5S rRNA independently of L5 and L18.</text>
</comment>
<proteinExistence type="inferred from homology"/>
<evidence type="ECO:0000259" key="6">
    <source>
        <dbReference type="Pfam" id="PF01386"/>
    </source>
</evidence>
<dbReference type="SUPFAM" id="SSF50715">
    <property type="entry name" value="Ribosomal protein L25-like"/>
    <property type="match status" value="1"/>
</dbReference>
<dbReference type="GO" id="GO:0003735">
    <property type="term" value="F:structural constituent of ribosome"/>
    <property type="evidence" value="ECO:0007669"/>
    <property type="project" value="InterPro"/>
</dbReference>